<name>A0ABS1K070_9MICC</name>
<evidence type="ECO:0000256" key="3">
    <source>
        <dbReference type="ARBA" id="ARBA00022679"/>
    </source>
</evidence>
<reference evidence="10 11" key="1">
    <citation type="submission" date="2021-01" db="EMBL/GenBank/DDBJ databases">
        <title>Genome public.</title>
        <authorList>
            <person name="Liu C."/>
            <person name="Sun Q."/>
        </authorList>
    </citation>
    <scope>NUCLEOTIDE SEQUENCE [LARGE SCALE GENOMIC DNA]</scope>
    <source>
        <strain evidence="10 11">JC656</strain>
    </source>
</reference>
<evidence type="ECO:0000256" key="8">
    <source>
        <dbReference type="ARBA" id="ARBA00023264"/>
    </source>
</evidence>
<dbReference type="GO" id="GO:0016301">
    <property type="term" value="F:kinase activity"/>
    <property type="evidence" value="ECO:0007669"/>
    <property type="project" value="UniProtKB-KW"/>
</dbReference>
<evidence type="ECO:0000256" key="7">
    <source>
        <dbReference type="ARBA" id="ARBA00023209"/>
    </source>
</evidence>
<organism evidence="10 11">
    <name type="scientific">Sinomonas cellulolyticus</name>
    <dbReference type="NCBI Taxonomy" id="2801916"/>
    <lineage>
        <taxon>Bacteria</taxon>
        <taxon>Bacillati</taxon>
        <taxon>Actinomycetota</taxon>
        <taxon>Actinomycetes</taxon>
        <taxon>Micrococcales</taxon>
        <taxon>Micrococcaceae</taxon>
        <taxon>Sinomonas</taxon>
    </lineage>
</organism>
<dbReference type="EMBL" id="JAERRC010000012">
    <property type="protein sequence ID" value="MBL0704868.1"/>
    <property type="molecule type" value="Genomic_DNA"/>
</dbReference>
<keyword evidence="7" id="KW-0443">Lipid metabolism</keyword>
<protein>
    <submittedName>
        <fullName evidence="10">Diacylglycerol kinase</fullName>
    </submittedName>
</protein>
<dbReference type="Pfam" id="PF00781">
    <property type="entry name" value="DAGK_cat"/>
    <property type="match status" value="1"/>
</dbReference>
<gene>
    <name evidence="10" type="ORF">JJE72_05020</name>
</gene>
<dbReference type="Gene3D" id="2.60.200.40">
    <property type="match status" value="1"/>
</dbReference>
<evidence type="ECO:0000256" key="4">
    <source>
        <dbReference type="ARBA" id="ARBA00022741"/>
    </source>
</evidence>
<dbReference type="SUPFAM" id="SSF111331">
    <property type="entry name" value="NAD kinase/diacylglycerol kinase-like"/>
    <property type="match status" value="1"/>
</dbReference>
<dbReference type="InterPro" id="IPR050187">
    <property type="entry name" value="Lipid_Phosphate_FormReg"/>
</dbReference>
<evidence type="ECO:0000256" key="5">
    <source>
        <dbReference type="ARBA" id="ARBA00022777"/>
    </source>
</evidence>
<evidence type="ECO:0000256" key="1">
    <source>
        <dbReference type="ARBA" id="ARBA00001946"/>
    </source>
</evidence>
<feature type="domain" description="DAGKc" evidence="9">
    <location>
        <begin position="4"/>
        <end position="137"/>
    </location>
</feature>
<keyword evidence="7" id="KW-0594">Phospholipid biosynthesis</keyword>
<dbReference type="RefSeq" id="WP_189693253.1">
    <property type="nucleotide sequence ID" value="NZ_BNCM01000004.1"/>
</dbReference>
<keyword evidence="11" id="KW-1185">Reference proteome</keyword>
<keyword evidence="3" id="KW-0808">Transferase</keyword>
<dbReference type="Gene3D" id="3.40.50.10330">
    <property type="entry name" value="Probable inorganic polyphosphate/atp-NAD kinase, domain 1"/>
    <property type="match status" value="1"/>
</dbReference>
<comment type="cofactor">
    <cofactor evidence="1">
        <name>Mg(2+)</name>
        <dbReference type="ChEBI" id="CHEBI:18420"/>
    </cofactor>
</comment>
<proteinExistence type="inferred from homology"/>
<dbReference type="PROSITE" id="PS50146">
    <property type="entry name" value="DAGK"/>
    <property type="match status" value="1"/>
</dbReference>
<dbReference type="SMART" id="SM00046">
    <property type="entry name" value="DAGKc"/>
    <property type="match status" value="1"/>
</dbReference>
<comment type="similarity">
    <text evidence="2">Belongs to the diacylglycerol/lipid kinase family.</text>
</comment>
<dbReference type="PANTHER" id="PTHR12358:SF106">
    <property type="entry name" value="LIPID KINASE YEGS"/>
    <property type="match status" value="1"/>
</dbReference>
<keyword evidence="4" id="KW-0547">Nucleotide-binding</keyword>
<sequence length="309" mass="31642">MPSPTRPRLALAVNPTAHAGRGGARAREAASLLRARGADVTELWRGSATELATAVAESLPDADAVIAVGGDGAVNLLANVLAGTGVPLGVVPAGTGNDAARLLGVPLDSVEDAVGVLLTALEAGPRALDLGRIEWTGGHRHYLAVASAGFDSRVNERANAWRWPRGHARYTLAVLRELVSFSPLPFDLEVDGVARAQPAMLVSVANGPSLGGGMRLAPDALADDGVLDLVVVRPLSIPAFLAVFPKVFRGAHVGHPAVELSRVRRVALGGPGVVVYADGERVTDEPVTITVVPGALTVLAATRGGTRAG</sequence>
<keyword evidence="8" id="KW-1208">Phospholipid metabolism</keyword>
<dbReference type="InterPro" id="IPR017438">
    <property type="entry name" value="ATP-NAD_kinase_N"/>
</dbReference>
<keyword evidence="7" id="KW-0444">Lipid biosynthesis</keyword>
<keyword evidence="5 10" id="KW-0418">Kinase</keyword>
<evidence type="ECO:0000313" key="11">
    <source>
        <dbReference type="Proteomes" id="UP000639051"/>
    </source>
</evidence>
<dbReference type="Proteomes" id="UP000639051">
    <property type="component" value="Unassembled WGS sequence"/>
</dbReference>
<dbReference type="InterPro" id="IPR016064">
    <property type="entry name" value="NAD/diacylglycerol_kinase_sf"/>
</dbReference>
<comment type="caution">
    <text evidence="10">The sequence shown here is derived from an EMBL/GenBank/DDBJ whole genome shotgun (WGS) entry which is preliminary data.</text>
</comment>
<dbReference type="InterPro" id="IPR045540">
    <property type="entry name" value="YegS/DAGK_C"/>
</dbReference>
<dbReference type="InterPro" id="IPR001206">
    <property type="entry name" value="Diacylglycerol_kinase_cat_dom"/>
</dbReference>
<keyword evidence="6" id="KW-0067">ATP-binding</keyword>
<dbReference type="PANTHER" id="PTHR12358">
    <property type="entry name" value="SPHINGOSINE KINASE"/>
    <property type="match status" value="1"/>
</dbReference>
<accession>A0ABS1K070</accession>
<evidence type="ECO:0000256" key="2">
    <source>
        <dbReference type="ARBA" id="ARBA00005983"/>
    </source>
</evidence>
<evidence type="ECO:0000259" key="9">
    <source>
        <dbReference type="PROSITE" id="PS50146"/>
    </source>
</evidence>
<evidence type="ECO:0000313" key="10">
    <source>
        <dbReference type="EMBL" id="MBL0704868.1"/>
    </source>
</evidence>
<dbReference type="Pfam" id="PF19279">
    <property type="entry name" value="YegS_C"/>
    <property type="match status" value="1"/>
</dbReference>
<evidence type="ECO:0000256" key="6">
    <source>
        <dbReference type="ARBA" id="ARBA00022840"/>
    </source>
</evidence>